<name>A0A167DHX9_9HYPO</name>
<feature type="region of interest" description="Disordered" evidence="1">
    <location>
        <begin position="1"/>
        <end position="44"/>
    </location>
</feature>
<dbReference type="EMBL" id="AZHA01000014">
    <property type="protein sequence ID" value="OAA42420.1"/>
    <property type="molecule type" value="Genomic_DNA"/>
</dbReference>
<dbReference type="AlphaFoldDB" id="A0A167DHX9"/>
<evidence type="ECO:0000313" key="3">
    <source>
        <dbReference type="Proteomes" id="UP000076863"/>
    </source>
</evidence>
<gene>
    <name evidence="2" type="ORF">BBO_05083</name>
</gene>
<evidence type="ECO:0000256" key="1">
    <source>
        <dbReference type="SAM" id="MobiDB-lite"/>
    </source>
</evidence>
<keyword evidence="3" id="KW-1185">Reference proteome</keyword>
<evidence type="ECO:0000313" key="2">
    <source>
        <dbReference type="EMBL" id="OAA42420.1"/>
    </source>
</evidence>
<reference evidence="2 3" key="1">
    <citation type="journal article" date="2016" name="Genome Biol. Evol.">
        <title>Divergent and convergent evolution of fungal pathogenicity.</title>
        <authorList>
            <person name="Shang Y."/>
            <person name="Xiao G."/>
            <person name="Zheng P."/>
            <person name="Cen K."/>
            <person name="Zhan S."/>
            <person name="Wang C."/>
        </authorList>
    </citation>
    <scope>NUCLEOTIDE SEQUENCE [LARGE SCALE GENOMIC DNA]</scope>
    <source>
        <strain evidence="2 3">RCEF 3172</strain>
    </source>
</reference>
<dbReference type="OrthoDB" id="10400929at2759"/>
<proteinExistence type="predicted"/>
<feature type="compositionally biased region" description="Basic and acidic residues" evidence="1">
    <location>
        <begin position="1"/>
        <end position="16"/>
    </location>
</feature>
<protein>
    <submittedName>
        <fullName evidence="2">Uncharacterized protein</fullName>
    </submittedName>
</protein>
<sequence length="221" mass="24710">MAPEKAQARKPIDRRGGSSRSPHRQAEAKGMQAEPEEPRDRHIGVNWRGRGVMIPGEYGACVVRMPAVKDWAEYEEKQLRQVVAELKLGINGHVKVTMAHARLPEDFGSTVGAGAPEQVFREKFGGCVMTVHPGVQDRDVQQFKDILRGDDTVNGIKRKYGKGEHRRQHQMPNSRSPNKIRVHAYAANLKHKNDTCAVVFCFRLGPGAKVSLRSLNCSFYS</sequence>
<organism evidence="2 3">
    <name type="scientific">Beauveria brongniartii RCEF 3172</name>
    <dbReference type="NCBI Taxonomy" id="1081107"/>
    <lineage>
        <taxon>Eukaryota</taxon>
        <taxon>Fungi</taxon>
        <taxon>Dikarya</taxon>
        <taxon>Ascomycota</taxon>
        <taxon>Pezizomycotina</taxon>
        <taxon>Sordariomycetes</taxon>
        <taxon>Hypocreomycetidae</taxon>
        <taxon>Hypocreales</taxon>
        <taxon>Cordycipitaceae</taxon>
        <taxon>Beauveria</taxon>
        <taxon>Beauveria brongniartii</taxon>
    </lineage>
</organism>
<accession>A0A167DHX9</accession>
<dbReference type="Proteomes" id="UP000076863">
    <property type="component" value="Unassembled WGS sequence"/>
</dbReference>
<comment type="caution">
    <text evidence="2">The sequence shown here is derived from an EMBL/GenBank/DDBJ whole genome shotgun (WGS) entry which is preliminary data.</text>
</comment>